<accession>A0A1G2BNZ2</accession>
<dbReference type="Proteomes" id="UP000177817">
    <property type="component" value="Unassembled WGS sequence"/>
</dbReference>
<organism evidence="1 2">
    <name type="scientific">Candidatus Komeilibacteria bacterium RIFCSPHIGHO2_01_FULL_52_14</name>
    <dbReference type="NCBI Taxonomy" id="1798549"/>
    <lineage>
        <taxon>Bacteria</taxon>
        <taxon>Candidatus Komeiliibacteriota</taxon>
    </lineage>
</organism>
<proteinExistence type="predicted"/>
<reference evidence="1 2" key="1">
    <citation type="journal article" date="2016" name="Nat. Commun.">
        <title>Thousands of microbial genomes shed light on interconnected biogeochemical processes in an aquifer system.</title>
        <authorList>
            <person name="Anantharaman K."/>
            <person name="Brown C.T."/>
            <person name="Hug L.A."/>
            <person name="Sharon I."/>
            <person name="Castelle C.J."/>
            <person name="Probst A.J."/>
            <person name="Thomas B.C."/>
            <person name="Singh A."/>
            <person name="Wilkins M.J."/>
            <person name="Karaoz U."/>
            <person name="Brodie E.L."/>
            <person name="Williams K.H."/>
            <person name="Hubbard S.S."/>
            <person name="Banfield J.F."/>
        </authorList>
    </citation>
    <scope>NUCLEOTIDE SEQUENCE [LARGE SCALE GENOMIC DNA]</scope>
</reference>
<gene>
    <name evidence="1" type="ORF">A2677_00355</name>
</gene>
<dbReference type="EMBL" id="MHKK01000010">
    <property type="protein sequence ID" value="OGY90486.1"/>
    <property type="molecule type" value="Genomic_DNA"/>
</dbReference>
<evidence type="ECO:0000313" key="2">
    <source>
        <dbReference type="Proteomes" id="UP000177817"/>
    </source>
</evidence>
<dbReference type="AlphaFoldDB" id="A0A1G2BNZ2"/>
<protein>
    <submittedName>
        <fullName evidence="1">Uncharacterized protein</fullName>
    </submittedName>
</protein>
<evidence type="ECO:0000313" key="1">
    <source>
        <dbReference type="EMBL" id="OGY90486.1"/>
    </source>
</evidence>
<sequence>MGIGILMAFGGFIMVRAIAPGITADPTFGPIAPMSLISGDVQVNFGIACNWAGEEGKQMACDPSGSSSGCVSMNVTCEDGVVTRMRSGVIFAGGGGINCSTSCGTVW</sequence>
<name>A0A1G2BNZ2_9BACT</name>
<comment type="caution">
    <text evidence="1">The sequence shown here is derived from an EMBL/GenBank/DDBJ whole genome shotgun (WGS) entry which is preliminary data.</text>
</comment>